<proteinExistence type="predicted"/>
<dbReference type="RefSeq" id="XP_009849850.1">
    <property type="nucleotide sequence ID" value="XM_009851548.1"/>
</dbReference>
<feature type="region of interest" description="Disordered" evidence="1">
    <location>
        <begin position="99"/>
        <end position="149"/>
    </location>
</feature>
<dbReference type="AlphaFoldDB" id="F8MHM6"/>
<dbReference type="VEuPathDB" id="FungiDB:NEUTE1DRAFT_109128"/>
<protein>
    <submittedName>
        <fullName evidence="2">Uncharacterized protein</fullName>
    </submittedName>
</protein>
<feature type="compositionally biased region" description="Basic and acidic residues" evidence="1">
    <location>
        <begin position="225"/>
        <end position="236"/>
    </location>
</feature>
<feature type="region of interest" description="Disordered" evidence="1">
    <location>
        <begin position="225"/>
        <end position="244"/>
    </location>
</feature>
<feature type="compositionally biased region" description="Polar residues" evidence="1">
    <location>
        <begin position="127"/>
        <end position="143"/>
    </location>
</feature>
<reference evidence="3" key="1">
    <citation type="journal article" date="2011" name="Genetics">
        <title>Massive changes in genome architecture accompany the transition to self-fertility in the filamentous fungus Neurospora tetrasperma.</title>
        <authorList>
            <person name="Ellison C.E."/>
            <person name="Stajich J.E."/>
            <person name="Jacobson D.J."/>
            <person name="Natvig D.O."/>
            <person name="Lapidus A."/>
            <person name="Foster B."/>
            <person name="Aerts A."/>
            <person name="Riley R."/>
            <person name="Lindquist E.A."/>
            <person name="Grigoriev I.V."/>
            <person name="Taylor J.W."/>
        </authorList>
    </citation>
    <scope>NUCLEOTIDE SEQUENCE [LARGE SCALE GENOMIC DNA]</scope>
    <source>
        <strain evidence="3">FGSC 2508 / P0657</strain>
    </source>
</reference>
<dbReference type="GeneID" id="20822432"/>
<sequence length="380" mass="41716">MSIDGSRVGIAIAVGGFVCSSLPHVILGISGGFSAGLAGILLKSGAQEIVDPEMRKWSTKTHVFVRTQYMIGEKKQSTLLRTTGAVLFRTKANHKSGLMTNAKRPTSYPLSGSVPPVGAGKEGRMDASTTSLDNSTRLTSTGNDRGEPQQAARLTNLSRCFLHCLATTWSALWIGIVSFELGGLANGPISQIVNNREFRARCVDSASGIEGMPTRPRLVKRDALKEAGRRSQEPQHPKSNGGAGLRFGGTCEYSVQRIQFSPGFIHNDHRSLGTQEGLLLGPLRKRAVAARTVIVRGYWRLTNEHPGQQGDKPHPTHACHLRPPSTYQNRHLFVQTHSIWTINPNTCHFLFKQWDRGVVHLHLALSVSCTVHQRKRRENK</sequence>
<keyword evidence="3" id="KW-1185">Reference proteome</keyword>
<evidence type="ECO:0000313" key="2">
    <source>
        <dbReference type="EMBL" id="EGO59637.1"/>
    </source>
</evidence>
<evidence type="ECO:0000256" key="1">
    <source>
        <dbReference type="SAM" id="MobiDB-lite"/>
    </source>
</evidence>
<dbReference type="OrthoDB" id="10422288at2759"/>
<dbReference type="HOGENOM" id="CLU_727786_0_0_1"/>
<accession>F8MHM6</accession>
<dbReference type="Proteomes" id="UP000008065">
    <property type="component" value="Unassembled WGS sequence"/>
</dbReference>
<gene>
    <name evidence="2" type="ORF">NEUTE1DRAFT_109128</name>
</gene>
<dbReference type="KEGG" id="nte:NEUTE1DRAFT109128"/>
<organism evidence="2 3">
    <name type="scientific">Neurospora tetrasperma (strain FGSC 2508 / ATCC MYA-4615 / P0657)</name>
    <dbReference type="NCBI Taxonomy" id="510951"/>
    <lineage>
        <taxon>Eukaryota</taxon>
        <taxon>Fungi</taxon>
        <taxon>Dikarya</taxon>
        <taxon>Ascomycota</taxon>
        <taxon>Pezizomycotina</taxon>
        <taxon>Sordariomycetes</taxon>
        <taxon>Sordariomycetidae</taxon>
        <taxon>Sordariales</taxon>
        <taxon>Sordariaceae</taxon>
        <taxon>Neurospora</taxon>
    </lineage>
</organism>
<dbReference type="EMBL" id="GL891303">
    <property type="protein sequence ID" value="EGO59637.1"/>
    <property type="molecule type" value="Genomic_DNA"/>
</dbReference>
<name>F8MHM6_NEUT8</name>
<evidence type="ECO:0000313" key="3">
    <source>
        <dbReference type="Proteomes" id="UP000008065"/>
    </source>
</evidence>